<keyword evidence="1" id="KW-0472">Membrane</keyword>
<feature type="transmembrane region" description="Helical" evidence="1">
    <location>
        <begin position="16"/>
        <end position="38"/>
    </location>
</feature>
<proteinExistence type="predicted"/>
<reference evidence="2" key="2">
    <citation type="journal article" date="2015" name="Fish Shellfish Immunol.">
        <title>Early steps in the European eel (Anguilla anguilla)-Vibrio vulnificus interaction in the gills: Role of the RtxA13 toxin.</title>
        <authorList>
            <person name="Callol A."/>
            <person name="Pajuelo D."/>
            <person name="Ebbesson L."/>
            <person name="Teles M."/>
            <person name="MacKenzie S."/>
            <person name="Amaro C."/>
        </authorList>
    </citation>
    <scope>NUCLEOTIDE SEQUENCE</scope>
</reference>
<keyword evidence="1" id="KW-0812">Transmembrane</keyword>
<name>A0A0E9R0U8_ANGAN</name>
<reference evidence="2" key="1">
    <citation type="submission" date="2014-11" db="EMBL/GenBank/DDBJ databases">
        <authorList>
            <person name="Amaro Gonzalez C."/>
        </authorList>
    </citation>
    <scope>NUCLEOTIDE SEQUENCE</scope>
</reference>
<organism evidence="2">
    <name type="scientific">Anguilla anguilla</name>
    <name type="common">European freshwater eel</name>
    <name type="synonym">Muraena anguilla</name>
    <dbReference type="NCBI Taxonomy" id="7936"/>
    <lineage>
        <taxon>Eukaryota</taxon>
        <taxon>Metazoa</taxon>
        <taxon>Chordata</taxon>
        <taxon>Craniata</taxon>
        <taxon>Vertebrata</taxon>
        <taxon>Euteleostomi</taxon>
        <taxon>Actinopterygii</taxon>
        <taxon>Neopterygii</taxon>
        <taxon>Teleostei</taxon>
        <taxon>Anguilliformes</taxon>
        <taxon>Anguillidae</taxon>
        <taxon>Anguilla</taxon>
    </lineage>
</organism>
<evidence type="ECO:0000256" key="1">
    <source>
        <dbReference type="SAM" id="Phobius"/>
    </source>
</evidence>
<sequence>MCPLLSFVSAYTPAPGLTLTFCLYACLLQAYIAQGAALRLFEERLKKYFWCL</sequence>
<dbReference type="EMBL" id="GBXM01086210">
    <property type="protein sequence ID" value="JAH22367.1"/>
    <property type="molecule type" value="Transcribed_RNA"/>
</dbReference>
<evidence type="ECO:0000313" key="2">
    <source>
        <dbReference type="EMBL" id="JAH22367.1"/>
    </source>
</evidence>
<keyword evidence="1" id="KW-1133">Transmembrane helix</keyword>
<accession>A0A0E9R0U8</accession>
<protein>
    <submittedName>
        <fullName evidence="2">Uncharacterized protein</fullName>
    </submittedName>
</protein>
<dbReference type="AlphaFoldDB" id="A0A0E9R0U8"/>